<dbReference type="Gene3D" id="2.30.30.240">
    <property type="entry name" value="PRC-barrel domain"/>
    <property type="match status" value="2"/>
</dbReference>
<gene>
    <name evidence="2" type="ORF">FE784_03870</name>
</gene>
<feature type="domain" description="PRC-barrel" evidence="1">
    <location>
        <begin position="92"/>
        <end position="159"/>
    </location>
</feature>
<dbReference type="Pfam" id="PF05239">
    <property type="entry name" value="PRC"/>
    <property type="match status" value="2"/>
</dbReference>
<dbReference type="AlphaFoldDB" id="A0A5C4TGF0"/>
<dbReference type="InterPro" id="IPR027275">
    <property type="entry name" value="PRC-brl_dom"/>
</dbReference>
<dbReference type="OrthoDB" id="1707618at2"/>
<dbReference type="RefSeq" id="WP_139600815.1">
    <property type="nucleotide sequence ID" value="NZ_VDCQ01000004.1"/>
</dbReference>
<protein>
    <submittedName>
        <fullName evidence="2">Photosystem reaction center subunit H</fullName>
    </submittedName>
</protein>
<feature type="domain" description="PRC-barrel" evidence="1">
    <location>
        <begin position="2"/>
        <end position="69"/>
    </location>
</feature>
<comment type="caution">
    <text evidence="2">The sequence shown here is derived from an EMBL/GenBank/DDBJ whole genome shotgun (WGS) entry which is preliminary data.</text>
</comment>
<dbReference type="SUPFAM" id="SSF50346">
    <property type="entry name" value="PRC-barrel domain"/>
    <property type="match status" value="2"/>
</dbReference>
<evidence type="ECO:0000313" key="3">
    <source>
        <dbReference type="Proteomes" id="UP000307943"/>
    </source>
</evidence>
<name>A0A5C4TGF0_9BACL</name>
<dbReference type="EMBL" id="VDCQ01000004">
    <property type="protein sequence ID" value="TNJ67529.1"/>
    <property type="molecule type" value="Genomic_DNA"/>
</dbReference>
<sequence>MRRAQDIMGLPVIEIETGKQLGTAKDFVIDRDWNIQGVLLESKHWFASSRYIAWDDIVSLGTDAVTVKDEQVVRDHDEDDDRTVCLLDGSFKIKGLPVITVNGDHLGLVEDVYFGEQMDKKIIGYELSGGLISDLKEGRKWLPSSEAMKIGEDAVIVPVSCIVQETPSFQEIG</sequence>
<dbReference type="Proteomes" id="UP000307943">
    <property type="component" value="Unassembled WGS sequence"/>
</dbReference>
<keyword evidence="3" id="KW-1185">Reference proteome</keyword>
<accession>A0A5C4TGF0</accession>
<organism evidence="2 3">
    <name type="scientific">Paenibacillus hemerocallicola</name>
    <dbReference type="NCBI Taxonomy" id="1172614"/>
    <lineage>
        <taxon>Bacteria</taxon>
        <taxon>Bacillati</taxon>
        <taxon>Bacillota</taxon>
        <taxon>Bacilli</taxon>
        <taxon>Bacillales</taxon>
        <taxon>Paenibacillaceae</taxon>
        <taxon>Paenibacillus</taxon>
    </lineage>
</organism>
<evidence type="ECO:0000313" key="2">
    <source>
        <dbReference type="EMBL" id="TNJ67529.1"/>
    </source>
</evidence>
<evidence type="ECO:0000259" key="1">
    <source>
        <dbReference type="Pfam" id="PF05239"/>
    </source>
</evidence>
<reference evidence="2 3" key="1">
    <citation type="submission" date="2019-05" db="EMBL/GenBank/DDBJ databases">
        <title>We sequenced the genome of Paenibacillus hemerocallicola KCTC 33185 for further insight into its adaptation and study the phylogeny of Paenibacillus.</title>
        <authorList>
            <person name="Narsing Rao M.P."/>
        </authorList>
    </citation>
    <scope>NUCLEOTIDE SEQUENCE [LARGE SCALE GENOMIC DNA]</scope>
    <source>
        <strain evidence="2 3">KCTC 33185</strain>
    </source>
</reference>
<proteinExistence type="predicted"/>
<dbReference type="InterPro" id="IPR011033">
    <property type="entry name" value="PRC_barrel-like_sf"/>
</dbReference>